<sequence length="140" mass="15461">MKTLALIFSLILTTAFCQAQDDTETYSITVKIDNALNDEGSMLIGLHSEDTFMKGQGLENIKSAIVDGKVEVTFDDLVPGTYAIMVFHDANDNGKMDFDATGMPLESYGMSNNPMLYGPPSFTDAKFILENDDLELLIRF</sequence>
<accession>A0A917LUE8</accession>
<feature type="signal peptide" evidence="1">
    <location>
        <begin position="1"/>
        <end position="19"/>
    </location>
</feature>
<protein>
    <recommendedName>
        <fullName evidence="4">DUF2141 domain-containing protein</fullName>
    </recommendedName>
</protein>
<comment type="caution">
    <text evidence="2">The sequence shown here is derived from an EMBL/GenBank/DDBJ whole genome shotgun (WGS) entry which is preliminary data.</text>
</comment>
<dbReference type="InterPro" id="IPR018673">
    <property type="entry name" value="DUF2141"/>
</dbReference>
<keyword evidence="1" id="KW-0732">Signal</keyword>
<dbReference type="Proteomes" id="UP000625976">
    <property type="component" value="Unassembled WGS sequence"/>
</dbReference>
<evidence type="ECO:0000256" key="1">
    <source>
        <dbReference type="SAM" id="SignalP"/>
    </source>
</evidence>
<evidence type="ECO:0000313" key="3">
    <source>
        <dbReference type="Proteomes" id="UP000625976"/>
    </source>
</evidence>
<reference evidence="2" key="1">
    <citation type="journal article" date="2014" name="Int. J. Syst. Evol. Microbiol.">
        <title>Complete genome sequence of Corynebacterium casei LMG S-19264T (=DSM 44701T), isolated from a smear-ripened cheese.</title>
        <authorList>
            <consortium name="US DOE Joint Genome Institute (JGI-PGF)"/>
            <person name="Walter F."/>
            <person name="Albersmeier A."/>
            <person name="Kalinowski J."/>
            <person name="Ruckert C."/>
        </authorList>
    </citation>
    <scope>NUCLEOTIDE SEQUENCE</scope>
    <source>
        <strain evidence="2">CGMCC 1.12751</strain>
    </source>
</reference>
<dbReference type="AlphaFoldDB" id="A0A917LUE8"/>
<proteinExistence type="predicted"/>
<dbReference type="EMBL" id="BMFQ01000004">
    <property type="protein sequence ID" value="GGG58533.1"/>
    <property type="molecule type" value="Genomic_DNA"/>
</dbReference>
<evidence type="ECO:0000313" key="2">
    <source>
        <dbReference type="EMBL" id="GGG58533.1"/>
    </source>
</evidence>
<dbReference type="RefSeq" id="WP_188466649.1">
    <property type="nucleotide sequence ID" value="NZ_BMFQ01000004.1"/>
</dbReference>
<reference evidence="2" key="2">
    <citation type="submission" date="2020-09" db="EMBL/GenBank/DDBJ databases">
        <authorList>
            <person name="Sun Q."/>
            <person name="Zhou Y."/>
        </authorList>
    </citation>
    <scope>NUCLEOTIDE SEQUENCE</scope>
    <source>
        <strain evidence="2">CGMCC 1.12751</strain>
    </source>
</reference>
<dbReference type="Pfam" id="PF09912">
    <property type="entry name" value="DUF2141"/>
    <property type="match status" value="1"/>
</dbReference>
<name>A0A917LUE8_9FLAO</name>
<feature type="chain" id="PRO_5037272893" description="DUF2141 domain-containing protein" evidence="1">
    <location>
        <begin position="20"/>
        <end position="140"/>
    </location>
</feature>
<organism evidence="2 3">
    <name type="scientific">Bizionia arctica</name>
    <dbReference type="NCBI Taxonomy" id="1495645"/>
    <lineage>
        <taxon>Bacteria</taxon>
        <taxon>Pseudomonadati</taxon>
        <taxon>Bacteroidota</taxon>
        <taxon>Flavobacteriia</taxon>
        <taxon>Flavobacteriales</taxon>
        <taxon>Flavobacteriaceae</taxon>
        <taxon>Bizionia</taxon>
    </lineage>
</organism>
<evidence type="ECO:0008006" key="4">
    <source>
        <dbReference type="Google" id="ProtNLM"/>
    </source>
</evidence>
<keyword evidence="3" id="KW-1185">Reference proteome</keyword>
<gene>
    <name evidence="2" type="ORF">GCM10010976_31660</name>
</gene>